<dbReference type="GO" id="GO:0000785">
    <property type="term" value="C:chromatin"/>
    <property type="evidence" value="ECO:0007669"/>
    <property type="project" value="TreeGrafter"/>
</dbReference>
<dbReference type="PANTHER" id="PTHR48033:SF9">
    <property type="entry name" value="TAR DNA-BINDING PROTEIN 43"/>
    <property type="match status" value="1"/>
</dbReference>
<evidence type="ECO:0000256" key="3">
    <source>
        <dbReference type="ARBA" id="ARBA00022737"/>
    </source>
</evidence>
<dbReference type="GO" id="GO:0005654">
    <property type="term" value="C:nucleoplasm"/>
    <property type="evidence" value="ECO:0007669"/>
    <property type="project" value="TreeGrafter"/>
</dbReference>
<feature type="region of interest" description="Disordered" evidence="10">
    <location>
        <begin position="408"/>
        <end position="435"/>
    </location>
</feature>
<comment type="caution">
    <text evidence="12">The sequence shown here is derived from an EMBL/GenBank/DDBJ whole genome shotgun (WGS) entry which is preliminary data.</text>
</comment>
<dbReference type="CDD" id="cd19609">
    <property type="entry name" value="NTD_TDP-43"/>
    <property type="match status" value="1"/>
</dbReference>
<dbReference type="GO" id="GO:0006397">
    <property type="term" value="P:mRNA processing"/>
    <property type="evidence" value="ECO:0007669"/>
    <property type="project" value="UniProtKB-KW"/>
</dbReference>
<dbReference type="InterPro" id="IPR000504">
    <property type="entry name" value="RRM_dom"/>
</dbReference>
<protein>
    <recommendedName>
        <fullName evidence="11">RRM domain-containing protein</fullName>
    </recommendedName>
</protein>
<comment type="subcellular location">
    <subcellularLocation>
        <location evidence="1">Nucleus</location>
    </subcellularLocation>
</comment>
<keyword evidence="5" id="KW-0805">Transcription regulation</keyword>
<dbReference type="InterPro" id="IPR035979">
    <property type="entry name" value="RBD_domain_sf"/>
</dbReference>
<dbReference type="Gene3D" id="3.30.70.330">
    <property type="match status" value="2"/>
</dbReference>
<dbReference type="PROSITE" id="PS50102">
    <property type="entry name" value="RRM"/>
    <property type="match status" value="2"/>
</dbReference>
<dbReference type="EMBL" id="JBBCAQ010000038">
    <property type="protein sequence ID" value="KAK7571788.1"/>
    <property type="molecule type" value="Genomic_DNA"/>
</dbReference>
<accession>A0AAN9T2Y0</accession>
<evidence type="ECO:0000256" key="5">
    <source>
        <dbReference type="ARBA" id="ARBA00023015"/>
    </source>
</evidence>
<evidence type="ECO:0000256" key="6">
    <source>
        <dbReference type="ARBA" id="ARBA00023163"/>
    </source>
</evidence>
<dbReference type="GO" id="GO:0003723">
    <property type="term" value="F:RNA binding"/>
    <property type="evidence" value="ECO:0007669"/>
    <property type="project" value="UniProtKB-UniRule"/>
</dbReference>
<keyword evidence="13" id="KW-1185">Reference proteome</keyword>
<dbReference type="Pfam" id="PF18694">
    <property type="entry name" value="TDP-43_N"/>
    <property type="match status" value="1"/>
</dbReference>
<evidence type="ECO:0000256" key="10">
    <source>
        <dbReference type="SAM" id="MobiDB-lite"/>
    </source>
</evidence>
<evidence type="ECO:0000256" key="4">
    <source>
        <dbReference type="ARBA" id="ARBA00022884"/>
    </source>
</evidence>
<dbReference type="GO" id="GO:0010468">
    <property type="term" value="P:regulation of gene expression"/>
    <property type="evidence" value="ECO:0007669"/>
    <property type="project" value="TreeGrafter"/>
</dbReference>
<keyword evidence="4 9" id="KW-0694">RNA-binding</keyword>
<feature type="domain" description="RRM" evidence="11">
    <location>
        <begin position="139"/>
        <end position="215"/>
    </location>
</feature>
<keyword evidence="3" id="KW-0677">Repeat</keyword>
<dbReference type="CDD" id="cd12321">
    <property type="entry name" value="RRM1_TDP43"/>
    <property type="match status" value="1"/>
</dbReference>
<evidence type="ECO:0000313" key="13">
    <source>
        <dbReference type="Proteomes" id="UP001367676"/>
    </source>
</evidence>
<feature type="domain" description="RRM" evidence="11">
    <location>
        <begin position="225"/>
        <end position="308"/>
    </location>
</feature>
<gene>
    <name evidence="12" type="ORF">V9T40_014260</name>
</gene>
<dbReference type="CDD" id="cd12322">
    <property type="entry name" value="RRM2_TDP43"/>
    <property type="match status" value="1"/>
</dbReference>
<evidence type="ECO:0000256" key="2">
    <source>
        <dbReference type="ARBA" id="ARBA00022664"/>
    </source>
</evidence>
<keyword evidence="6" id="KW-0804">Transcription</keyword>
<dbReference type="AlphaFoldDB" id="A0AAN9T2Y0"/>
<proteinExistence type="predicted"/>
<evidence type="ECO:0000259" key="11">
    <source>
        <dbReference type="PROSITE" id="PS50102"/>
    </source>
</evidence>
<dbReference type="InterPro" id="IPR041105">
    <property type="entry name" value="TDP-43_N"/>
</dbReference>
<feature type="compositionally biased region" description="Low complexity" evidence="10">
    <location>
        <begin position="369"/>
        <end position="388"/>
    </location>
</feature>
<dbReference type="SUPFAM" id="SSF54928">
    <property type="entry name" value="RNA-binding domain, RBD"/>
    <property type="match status" value="2"/>
</dbReference>
<keyword evidence="2" id="KW-0507">mRNA processing</keyword>
<organism evidence="12 13">
    <name type="scientific">Parthenolecanium corni</name>
    <dbReference type="NCBI Taxonomy" id="536013"/>
    <lineage>
        <taxon>Eukaryota</taxon>
        <taxon>Metazoa</taxon>
        <taxon>Ecdysozoa</taxon>
        <taxon>Arthropoda</taxon>
        <taxon>Hexapoda</taxon>
        <taxon>Insecta</taxon>
        <taxon>Pterygota</taxon>
        <taxon>Neoptera</taxon>
        <taxon>Paraneoptera</taxon>
        <taxon>Hemiptera</taxon>
        <taxon>Sternorrhyncha</taxon>
        <taxon>Coccoidea</taxon>
        <taxon>Coccidae</taxon>
        <taxon>Parthenolecanium</taxon>
    </lineage>
</organism>
<evidence type="ECO:0000313" key="12">
    <source>
        <dbReference type="EMBL" id="KAK7571788.1"/>
    </source>
</evidence>
<evidence type="ECO:0000256" key="9">
    <source>
        <dbReference type="PROSITE-ProRule" id="PRU00176"/>
    </source>
</evidence>
<evidence type="ECO:0000256" key="8">
    <source>
        <dbReference type="ARBA" id="ARBA00023242"/>
    </source>
</evidence>
<dbReference type="GO" id="GO:0008380">
    <property type="term" value="P:RNA splicing"/>
    <property type="evidence" value="ECO:0007669"/>
    <property type="project" value="UniProtKB-KW"/>
</dbReference>
<reference evidence="12 13" key="1">
    <citation type="submission" date="2024-03" db="EMBL/GenBank/DDBJ databases">
        <title>Adaptation during the transition from Ophiocordyceps entomopathogen to insect associate is accompanied by gene loss and intensified selection.</title>
        <authorList>
            <person name="Ward C.M."/>
            <person name="Onetto C.A."/>
            <person name="Borneman A.R."/>
        </authorList>
    </citation>
    <scope>NUCLEOTIDE SEQUENCE [LARGE SCALE GENOMIC DNA]</scope>
    <source>
        <strain evidence="12">AWRI1</strain>
        <tissue evidence="12">Single Adult Female</tissue>
    </source>
</reference>
<keyword evidence="8" id="KW-0539">Nucleus</keyword>
<dbReference type="Pfam" id="PF00076">
    <property type="entry name" value="RRM_1"/>
    <property type="match status" value="2"/>
</dbReference>
<dbReference type="PANTHER" id="PTHR48033">
    <property type="entry name" value="RNA-BINDING (RRM/RBD/RNP MOTIFS) FAMILY PROTEIN"/>
    <property type="match status" value="1"/>
</dbReference>
<name>A0AAN9T2Y0_9HEMI</name>
<feature type="region of interest" description="Disordered" evidence="10">
    <location>
        <begin position="344"/>
        <end position="388"/>
    </location>
</feature>
<keyword evidence="7" id="KW-0508">mRNA splicing</keyword>
<dbReference type="InterPro" id="IPR012677">
    <property type="entry name" value="Nucleotide-bd_a/b_plait_sf"/>
</dbReference>
<dbReference type="Proteomes" id="UP001367676">
    <property type="component" value="Unassembled WGS sequence"/>
</dbReference>
<feature type="compositionally biased region" description="Basic and acidic residues" evidence="10">
    <location>
        <begin position="344"/>
        <end position="368"/>
    </location>
</feature>
<dbReference type="SMART" id="SM00360">
    <property type="entry name" value="RRM"/>
    <property type="match status" value="2"/>
</dbReference>
<evidence type="ECO:0000256" key="1">
    <source>
        <dbReference type="ARBA" id="ARBA00004123"/>
    </source>
</evidence>
<sequence length="435" mass="48862">MSHDSRGRGLIICHLSCPQMLNVNGRSPRSLVLALTDADDSDAIEIPSDDDGTLPIETLSAQYPGATGLKYRLEGHTRAVRLTNGVLYPPENGWGDNIYYCIFPKDAAKRKADDALETSESKTSKADSKADSDSKWVNTDLVVLGLPWKTSDKELRDYFSKYGELQLAQVKVDPISKKSKGYGFIRFADQEVQVRVMLQRHQIDGRWCDVRIPVSKDSIGKKSPYKVFIGQCTEDLTEDILRDYFSQFGEISDLYVPKPFRAFAFVTFIDSDSAKNVCTREHKIRDTKVYVTEAVPKGETEKFERSQSRSGGNKNRRGDFYSGGSANYDDYYSKRRPWANDREDNWREGRWSGSDYNKDSSWKSKSSDWSRSSGNRWRDNAPPAADASIDPDLVASVVNKAVMGVIGNLKGGPPSAASELSQNGGGYKDEWWSRR</sequence>
<feature type="region of interest" description="Disordered" evidence="10">
    <location>
        <begin position="300"/>
        <end position="321"/>
    </location>
</feature>
<evidence type="ECO:0000256" key="7">
    <source>
        <dbReference type="ARBA" id="ARBA00023187"/>
    </source>
</evidence>